<sequence length="95" mass="10594">MVNSLGCEDLKAYSEDLLGVGEISDHRRSLIVSSQPSSTTSAPFQSQAAATLPIQLVYFHRKSSRWHKVRIKRNLPSGCHDNYREDDSMGEGDLT</sequence>
<dbReference type="Proteomes" id="UP000241769">
    <property type="component" value="Unassembled WGS sequence"/>
</dbReference>
<proteinExistence type="predicted"/>
<protein>
    <submittedName>
        <fullName evidence="2">Uncharacterized protein</fullName>
    </submittedName>
</protein>
<name>A0A2P6NQ82_9EUKA</name>
<evidence type="ECO:0000313" key="3">
    <source>
        <dbReference type="Proteomes" id="UP000241769"/>
    </source>
</evidence>
<feature type="region of interest" description="Disordered" evidence="1">
    <location>
        <begin position="75"/>
        <end position="95"/>
    </location>
</feature>
<organism evidence="2 3">
    <name type="scientific">Planoprotostelium fungivorum</name>
    <dbReference type="NCBI Taxonomy" id="1890364"/>
    <lineage>
        <taxon>Eukaryota</taxon>
        <taxon>Amoebozoa</taxon>
        <taxon>Evosea</taxon>
        <taxon>Variosea</taxon>
        <taxon>Cavosteliida</taxon>
        <taxon>Cavosteliaceae</taxon>
        <taxon>Planoprotostelium</taxon>
    </lineage>
</organism>
<accession>A0A2P6NQ82</accession>
<dbReference type="InParanoid" id="A0A2P6NQ82"/>
<evidence type="ECO:0000313" key="2">
    <source>
        <dbReference type="EMBL" id="PRP86112.1"/>
    </source>
</evidence>
<dbReference type="EMBL" id="MDYQ01000035">
    <property type="protein sequence ID" value="PRP86112.1"/>
    <property type="molecule type" value="Genomic_DNA"/>
</dbReference>
<keyword evidence="3" id="KW-1185">Reference proteome</keyword>
<dbReference type="AlphaFoldDB" id="A0A2P6NQ82"/>
<evidence type="ECO:0000256" key="1">
    <source>
        <dbReference type="SAM" id="MobiDB-lite"/>
    </source>
</evidence>
<gene>
    <name evidence="2" type="ORF">PROFUN_03099</name>
</gene>
<comment type="caution">
    <text evidence="2">The sequence shown here is derived from an EMBL/GenBank/DDBJ whole genome shotgun (WGS) entry which is preliminary data.</text>
</comment>
<reference evidence="2 3" key="1">
    <citation type="journal article" date="2018" name="Genome Biol. Evol.">
        <title>Multiple Roots of Fruiting Body Formation in Amoebozoa.</title>
        <authorList>
            <person name="Hillmann F."/>
            <person name="Forbes G."/>
            <person name="Novohradska S."/>
            <person name="Ferling I."/>
            <person name="Riege K."/>
            <person name="Groth M."/>
            <person name="Westermann M."/>
            <person name="Marz M."/>
            <person name="Spaller T."/>
            <person name="Winckler T."/>
            <person name="Schaap P."/>
            <person name="Glockner G."/>
        </authorList>
    </citation>
    <scope>NUCLEOTIDE SEQUENCE [LARGE SCALE GENOMIC DNA]</scope>
    <source>
        <strain evidence="2 3">Jena</strain>
    </source>
</reference>